<dbReference type="AlphaFoldDB" id="A0A4R2JGY9"/>
<accession>A0A4R2JGY9</accession>
<keyword evidence="2" id="KW-1185">Reference proteome</keyword>
<dbReference type="OrthoDB" id="5245166at2"/>
<protein>
    <submittedName>
        <fullName evidence="1">Uncharacterized protein</fullName>
    </submittedName>
</protein>
<dbReference type="Proteomes" id="UP000295680">
    <property type="component" value="Unassembled WGS sequence"/>
</dbReference>
<reference evidence="1 2" key="1">
    <citation type="submission" date="2019-03" db="EMBL/GenBank/DDBJ databases">
        <title>Genomic Encyclopedia of Type Strains, Phase IV (KMG-IV): sequencing the most valuable type-strain genomes for metagenomic binning, comparative biology and taxonomic classification.</title>
        <authorList>
            <person name="Goeker M."/>
        </authorList>
    </citation>
    <scope>NUCLEOTIDE SEQUENCE [LARGE SCALE GENOMIC DNA]</scope>
    <source>
        <strain evidence="1 2">DSM 45934</strain>
    </source>
</reference>
<sequence>MQNSVPNVSPGHVQEDKIRVDARWCPQEGYPWWRGLRVVLGALGTVAALKHDGAVAVVARALIAVGDVIVNAGEHKRS</sequence>
<dbReference type="EMBL" id="SLWS01000007">
    <property type="protein sequence ID" value="TCO55639.1"/>
    <property type="molecule type" value="Genomic_DNA"/>
</dbReference>
<evidence type="ECO:0000313" key="2">
    <source>
        <dbReference type="Proteomes" id="UP000295680"/>
    </source>
</evidence>
<proteinExistence type="predicted"/>
<dbReference type="RefSeq" id="WP_132121635.1">
    <property type="nucleotide sequence ID" value="NZ_SLWS01000007.1"/>
</dbReference>
<organism evidence="1 2">
    <name type="scientific">Actinocrispum wychmicini</name>
    <dbReference type="NCBI Taxonomy" id="1213861"/>
    <lineage>
        <taxon>Bacteria</taxon>
        <taxon>Bacillati</taxon>
        <taxon>Actinomycetota</taxon>
        <taxon>Actinomycetes</taxon>
        <taxon>Pseudonocardiales</taxon>
        <taxon>Pseudonocardiaceae</taxon>
        <taxon>Actinocrispum</taxon>
    </lineage>
</organism>
<name>A0A4R2JGY9_9PSEU</name>
<comment type="caution">
    <text evidence="1">The sequence shown here is derived from an EMBL/GenBank/DDBJ whole genome shotgun (WGS) entry which is preliminary data.</text>
</comment>
<gene>
    <name evidence="1" type="ORF">EV192_10761</name>
</gene>
<evidence type="ECO:0000313" key="1">
    <source>
        <dbReference type="EMBL" id="TCO55639.1"/>
    </source>
</evidence>